<keyword evidence="1" id="KW-0472">Membrane</keyword>
<dbReference type="EMBL" id="FMAU01000008">
    <property type="protein sequence ID" value="SCC33505.1"/>
    <property type="molecule type" value="Genomic_DNA"/>
</dbReference>
<accession>A0A1C4DQL3</accession>
<evidence type="ECO:0000256" key="1">
    <source>
        <dbReference type="SAM" id="Phobius"/>
    </source>
</evidence>
<sequence>MEFRQAAIGVAACFYIVLIMIVILIQVVRKNERVGANYVENYVGLDNSSI</sequence>
<keyword evidence="3" id="KW-1185">Reference proteome</keyword>
<dbReference type="AlphaFoldDB" id="A0A1C4DQL3"/>
<reference evidence="3" key="1">
    <citation type="submission" date="2016-08" db="EMBL/GenBank/DDBJ databases">
        <authorList>
            <person name="Varghese N."/>
            <person name="Submissions Spin"/>
        </authorList>
    </citation>
    <scope>NUCLEOTIDE SEQUENCE [LARGE SCALE GENOMIC DNA]</scope>
    <source>
        <strain evidence="3">SGD-1123</strain>
    </source>
</reference>
<keyword evidence="1" id="KW-1133">Transmembrane helix</keyword>
<evidence type="ECO:0000313" key="3">
    <source>
        <dbReference type="Proteomes" id="UP000181997"/>
    </source>
</evidence>
<gene>
    <name evidence="2" type="ORF">GA0061094_4067</name>
</gene>
<proteinExistence type="predicted"/>
<evidence type="ECO:0000313" key="2">
    <source>
        <dbReference type="EMBL" id="SCC33505.1"/>
    </source>
</evidence>
<feature type="transmembrane region" description="Helical" evidence="1">
    <location>
        <begin position="6"/>
        <end position="28"/>
    </location>
</feature>
<dbReference type="Proteomes" id="UP000181997">
    <property type="component" value="Unassembled WGS sequence"/>
</dbReference>
<organism evidence="2 3">
    <name type="scientific">[Bacillus] enclensis</name>
    <dbReference type="NCBI Taxonomy" id="1402860"/>
    <lineage>
        <taxon>Bacteria</taxon>
        <taxon>Bacillati</taxon>
        <taxon>Bacillota</taxon>
        <taxon>Bacilli</taxon>
        <taxon>Bacillales</taxon>
        <taxon>Bacillaceae</taxon>
        <taxon>Rossellomorea</taxon>
    </lineage>
</organism>
<keyword evidence="1" id="KW-0812">Transmembrane</keyword>
<name>A0A1C4DQL3_9BACI</name>
<protein>
    <submittedName>
        <fullName evidence="2">Uncharacterized protein</fullName>
    </submittedName>
</protein>